<evidence type="ECO:0000313" key="1">
    <source>
        <dbReference type="EMBL" id="KAK8209049.1"/>
    </source>
</evidence>
<keyword evidence="2" id="KW-1185">Reference proteome</keyword>
<proteinExistence type="predicted"/>
<accession>A0ACC3SDP5</accession>
<gene>
    <name evidence="1" type="ORF">M8818_003742</name>
</gene>
<organism evidence="1 2">
    <name type="scientific">Zalaria obscura</name>
    <dbReference type="NCBI Taxonomy" id="2024903"/>
    <lineage>
        <taxon>Eukaryota</taxon>
        <taxon>Fungi</taxon>
        <taxon>Dikarya</taxon>
        <taxon>Ascomycota</taxon>
        <taxon>Pezizomycotina</taxon>
        <taxon>Dothideomycetes</taxon>
        <taxon>Dothideomycetidae</taxon>
        <taxon>Dothideales</taxon>
        <taxon>Zalariaceae</taxon>
        <taxon>Zalaria</taxon>
    </lineage>
</organism>
<dbReference type="EMBL" id="JAMKPW020000017">
    <property type="protein sequence ID" value="KAK8209049.1"/>
    <property type="molecule type" value="Genomic_DNA"/>
</dbReference>
<dbReference type="Proteomes" id="UP001320706">
    <property type="component" value="Unassembled WGS sequence"/>
</dbReference>
<evidence type="ECO:0000313" key="2">
    <source>
        <dbReference type="Proteomes" id="UP001320706"/>
    </source>
</evidence>
<comment type="caution">
    <text evidence="1">The sequence shown here is derived from an EMBL/GenBank/DDBJ whole genome shotgun (WGS) entry which is preliminary data.</text>
</comment>
<protein>
    <submittedName>
        <fullName evidence="1">Uncharacterized protein</fullName>
    </submittedName>
</protein>
<sequence length="477" mass="53594">MADTTTSYPETRCHCKHAFNTVADLLIHQAAADHRLKCSCGRLFGDVKSYKHHLQETTTPQCGKCGVCFATWSLSTRLPGHVAAVHSLAIHTSCELCAVPFATFKEKVDHKRSSGHLYCEQCDRVFDHDVAIGNHAKDVEHRSVKVWLREKVLCLDQKAIRLEAENRWLANEVESVRGENADLKERVAALEGLCDRLDQRLVIHDLHLAQHQEYMMTPAPSIDARLLRLATEVREVEENHTTLDSAIQTNHAKAIAATDCVKARLDETAKAAKAGSNKVELRVAALEAGIQSSSVESRVAALEARIQPLAQMTYPPAQISATANQPTATPFNPNPTYVNPVWTPGATAQPATQPQEWQHLAQEWQHLTTNLEQCHFKLLHSGLCAWYTEYSIEAKDGLWQATYLSMARDHVSWVCLRIKWPPSLHRLFATQVQLMQQRNVYASRYRDIQDGACTEWMTASQVWEHGSQNRCDSEQLG</sequence>
<reference evidence="1" key="1">
    <citation type="submission" date="2024-02" db="EMBL/GenBank/DDBJ databases">
        <title>Metagenome Assembled Genome of Zalaria obscura JY119.</title>
        <authorList>
            <person name="Vighnesh L."/>
            <person name="Jagadeeshwari U."/>
            <person name="Venkata Ramana C."/>
            <person name="Sasikala C."/>
        </authorList>
    </citation>
    <scope>NUCLEOTIDE SEQUENCE</scope>
    <source>
        <strain evidence="1">JY119</strain>
    </source>
</reference>
<name>A0ACC3SDP5_9PEZI</name>